<keyword evidence="4" id="KW-1185">Reference proteome</keyword>
<reference evidence="4" key="1">
    <citation type="journal article" date="2020" name="Stud. Mycol.">
        <title>101 Dothideomycetes genomes: A test case for predicting lifestyles and emergence of pathogens.</title>
        <authorList>
            <person name="Haridas S."/>
            <person name="Albert R."/>
            <person name="Binder M."/>
            <person name="Bloem J."/>
            <person name="LaButti K."/>
            <person name="Salamov A."/>
            <person name="Andreopoulos B."/>
            <person name="Baker S."/>
            <person name="Barry K."/>
            <person name="Bills G."/>
            <person name="Bluhm B."/>
            <person name="Cannon C."/>
            <person name="Castanera R."/>
            <person name="Culley D."/>
            <person name="Daum C."/>
            <person name="Ezra D."/>
            <person name="Gonzalez J."/>
            <person name="Henrissat B."/>
            <person name="Kuo A."/>
            <person name="Liang C."/>
            <person name="Lipzen A."/>
            <person name="Lutzoni F."/>
            <person name="Magnuson J."/>
            <person name="Mondo S."/>
            <person name="Nolan M."/>
            <person name="Ohm R."/>
            <person name="Pangilinan J."/>
            <person name="Park H.-J."/>
            <person name="Ramirez L."/>
            <person name="Alfaro M."/>
            <person name="Sun H."/>
            <person name="Tritt A."/>
            <person name="Yoshinaga Y."/>
            <person name="Zwiers L.-H."/>
            <person name="Turgeon B."/>
            <person name="Goodwin S."/>
            <person name="Spatafora J."/>
            <person name="Crous P."/>
            <person name="Grigoriev I."/>
        </authorList>
    </citation>
    <scope>NUCLEOTIDE SEQUENCE [LARGE SCALE GENOMIC DNA]</scope>
    <source>
        <strain evidence="4">CBS 304.66</strain>
    </source>
</reference>
<proteinExistence type="inferred from homology"/>
<dbReference type="InterPro" id="IPR011008">
    <property type="entry name" value="Dimeric_a/b-barrel"/>
</dbReference>
<comment type="similarity">
    <text evidence="1">Belongs to the tpcK family.</text>
</comment>
<dbReference type="GO" id="GO:0016491">
    <property type="term" value="F:oxidoreductase activity"/>
    <property type="evidence" value="ECO:0007669"/>
    <property type="project" value="InterPro"/>
</dbReference>
<evidence type="ECO:0000256" key="1">
    <source>
        <dbReference type="ARBA" id="ARBA00005986"/>
    </source>
</evidence>
<dbReference type="Gene3D" id="3.30.70.100">
    <property type="match status" value="1"/>
</dbReference>
<dbReference type="EMBL" id="ML986729">
    <property type="protein sequence ID" value="KAF2258899.1"/>
    <property type="molecule type" value="Genomic_DNA"/>
</dbReference>
<name>A0A9P4N1N3_9PLEO</name>
<protein>
    <recommendedName>
        <fullName evidence="2">EthD domain-containing protein</fullName>
    </recommendedName>
</protein>
<evidence type="ECO:0000313" key="4">
    <source>
        <dbReference type="Proteomes" id="UP000800093"/>
    </source>
</evidence>
<dbReference type="InterPro" id="IPR009799">
    <property type="entry name" value="EthD_dom"/>
</dbReference>
<organism evidence="3 4">
    <name type="scientific">Lojkania enalia</name>
    <dbReference type="NCBI Taxonomy" id="147567"/>
    <lineage>
        <taxon>Eukaryota</taxon>
        <taxon>Fungi</taxon>
        <taxon>Dikarya</taxon>
        <taxon>Ascomycota</taxon>
        <taxon>Pezizomycotina</taxon>
        <taxon>Dothideomycetes</taxon>
        <taxon>Pleosporomycetidae</taxon>
        <taxon>Pleosporales</taxon>
        <taxon>Pleosporales incertae sedis</taxon>
        <taxon>Lojkania</taxon>
    </lineage>
</organism>
<evidence type="ECO:0000313" key="3">
    <source>
        <dbReference type="EMBL" id="KAF2258899.1"/>
    </source>
</evidence>
<dbReference type="SUPFAM" id="SSF54909">
    <property type="entry name" value="Dimeric alpha+beta barrel"/>
    <property type="match status" value="1"/>
</dbReference>
<dbReference type="Pfam" id="PF07110">
    <property type="entry name" value="EthD"/>
    <property type="match status" value="1"/>
</dbReference>
<dbReference type="Proteomes" id="UP000800093">
    <property type="component" value="Unassembled WGS sequence"/>
</dbReference>
<feature type="domain" description="EthD" evidence="2">
    <location>
        <begin position="18"/>
        <end position="112"/>
    </location>
</feature>
<accession>A0A9P4N1N3</accession>
<evidence type="ECO:0000259" key="2">
    <source>
        <dbReference type="Pfam" id="PF07110"/>
    </source>
</evidence>
<dbReference type="OrthoDB" id="3183782at2759"/>
<sequence>MAPQKEVVLKLTSMRYKKEGVPEEQFHEHSSKFHGPKAALVQMRHGAVRVAQYHTPTATRKLIEEKIPWAVRPGWKIDDHDCQISVYVRVTEDMLAIVMDPDFQALIAGDDEVVDAERATVTAGWEEVYVEDGKIVNVENGESLYPPFTECIKAGKTSKRTETKETINF</sequence>
<dbReference type="AlphaFoldDB" id="A0A9P4N1N3"/>
<comment type="caution">
    <text evidence="3">The sequence shown here is derived from an EMBL/GenBank/DDBJ whole genome shotgun (WGS) entry which is preliminary data.</text>
</comment>
<gene>
    <name evidence="3" type="ORF">CC78DRAFT_586562</name>
</gene>